<feature type="transmembrane region" description="Helical" evidence="6">
    <location>
        <begin position="143"/>
        <end position="166"/>
    </location>
</feature>
<dbReference type="NCBIfam" id="TIGR00901">
    <property type="entry name" value="2A0125"/>
    <property type="match status" value="1"/>
</dbReference>
<evidence type="ECO:0000313" key="7">
    <source>
        <dbReference type="EMBL" id="SHF81830.1"/>
    </source>
</evidence>
<name>A0A1M5ERT2_9BACT</name>
<feature type="transmembrane region" description="Helical" evidence="6">
    <location>
        <begin position="355"/>
        <end position="377"/>
    </location>
</feature>
<dbReference type="FunFam" id="1.20.1250.20:FF:000072">
    <property type="entry name" value="Muropeptide transporter AmpG"/>
    <property type="match status" value="1"/>
</dbReference>
<proteinExistence type="predicted"/>
<dbReference type="PANTHER" id="PTHR12778">
    <property type="entry name" value="SOLUTE CARRIER FAMILY 33 ACETYL-COA TRANSPORTER -RELATED"/>
    <property type="match status" value="1"/>
</dbReference>
<sequence length="417" mass="44396">MNPSWLSVYGRRRVLCLLGLGFSSGLPLALTGSTLQAWMASEKVDIRLIGIFSLVGLPYTLKILWAPVMDRFVPPWLGRRRGWILLTQLLLAGAILALGSFSPARHILIVGILALSVAFLSASQDIVIDAYRADVLPDEERGAGAATSVVGYRLAMLTSGALALILSDHLPWPHVYGLMAAAMGACALFTFLSPEPRNPHEAAPVPSTLREAVWMPLVDYFRRSGAVEMLAFIMVFKLGDAIAGAMTTPFLLDIGFTRTEVGTVNKAFGLAATILGTLAGGGILSRIGIHRSLWIFAFLQAVSNLGFTGLALLGRNYPAMVGAVAVENICGGLGTAAFLAFLMSLCNKRYTATQFALLSSLMAVTRVLAGAPTGFLVSTLGWPLFYAVSTLGAVPGILLLPRFAPWARSEEATAGRD</sequence>
<keyword evidence="4 6" id="KW-1133">Transmembrane helix</keyword>
<dbReference type="STRING" id="1121391.SAMN02745206_02714"/>
<dbReference type="CDD" id="cd17486">
    <property type="entry name" value="MFS_AmpG_like"/>
    <property type="match status" value="1"/>
</dbReference>
<feature type="transmembrane region" description="Helical" evidence="6">
    <location>
        <begin position="107"/>
        <end position="131"/>
    </location>
</feature>
<dbReference type="OrthoDB" id="9787815at2"/>
<feature type="transmembrane region" description="Helical" evidence="6">
    <location>
        <begin position="172"/>
        <end position="192"/>
    </location>
</feature>
<dbReference type="PANTHER" id="PTHR12778:SF10">
    <property type="entry name" value="MAJOR FACILITATOR SUPERFAMILY DOMAIN-CONTAINING PROTEIN 3"/>
    <property type="match status" value="1"/>
</dbReference>
<dbReference type="RefSeq" id="WP_073040362.1">
    <property type="nucleotide sequence ID" value="NZ_FQVB01000028.1"/>
</dbReference>
<organism evidence="7 8">
    <name type="scientific">Desulfacinum infernum DSM 9756</name>
    <dbReference type="NCBI Taxonomy" id="1121391"/>
    <lineage>
        <taxon>Bacteria</taxon>
        <taxon>Pseudomonadati</taxon>
        <taxon>Thermodesulfobacteriota</taxon>
        <taxon>Syntrophobacteria</taxon>
        <taxon>Syntrophobacterales</taxon>
        <taxon>Syntrophobacteraceae</taxon>
        <taxon>Desulfacinum</taxon>
    </lineage>
</organism>
<evidence type="ECO:0000313" key="8">
    <source>
        <dbReference type="Proteomes" id="UP000184076"/>
    </source>
</evidence>
<dbReference type="EMBL" id="FQVB01000028">
    <property type="protein sequence ID" value="SHF81830.1"/>
    <property type="molecule type" value="Genomic_DNA"/>
</dbReference>
<dbReference type="InterPro" id="IPR004752">
    <property type="entry name" value="AmpG_permease/AT-1"/>
</dbReference>
<keyword evidence="3 6" id="KW-0812">Transmembrane</keyword>
<accession>A0A1M5ERT2</accession>
<protein>
    <submittedName>
        <fullName evidence="7">MFS transporter, PAT family, beta-lactamase induction signal transducer AmpG</fullName>
    </submittedName>
</protein>
<reference evidence="8" key="1">
    <citation type="submission" date="2016-11" db="EMBL/GenBank/DDBJ databases">
        <authorList>
            <person name="Varghese N."/>
            <person name="Submissions S."/>
        </authorList>
    </citation>
    <scope>NUCLEOTIDE SEQUENCE [LARGE SCALE GENOMIC DNA]</scope>
    <source>
        <strain evidence="8">DSM 9756</strain>
    </source>
</reference>
<comment type="subcellular location">
    <subcellularLocation>
        <location evidence="1">Membrane</location>
        <topology evidence="1">Multi-pass membrane protein</topology>
    </subcellularLocation>
</comment>
<feature type="transmembrane region" description="Helical" evidence="6">
    <location>
        <begin position="264"/>
        <end position="284"/>
    </location>
</feature>
<keyword evidence="8" id="KW-1185">Reference proteome</keyword>
<feature type="transmembrane region" description="Helical" evidence="6">
    <location>
        <begin position="47"/>
        <end position="69"/>
    </location>
</feature>
<dbReference type="Pfam" id="PF07690">
    <property type="entry name" value="MFS_1"/>
    <property type="match status" value="1"/>
</dbReference>
<feature type="transmembrane region" description="Helical" evidence="6">
    <location>
        <begin position="293"/>
        <end position="313"/>
    </location>
</feature>
<keyword evidence="2" id="KW-0813">Transport</keyword>
<evidence type="ECO:0000256" key="6">
    <source>
        <dbReference type="SAM" id="Phobius"/>
    </source>
</evidence>
<dbReference type="Proteomes" id="UP000184076">
    <property type="component" value="Unassembled WGS sequence"/>
</dbReference>
<dbReference type="GO" id="GO:0016020">
    <property type="term" value="C:membrane"/>
    <property type="evidence" value="ECO:0007669"/>
    <property type="project" value="UniProtKB-SubCell"/>
</dbReference>
<dbReference type="AlphaFoldDB" id="A0A1M5ERT2"/>
<feature type="transmembrane region" description="Helical" evidence="6">
    <location>
        <begin position="319"/>
        <end position="343"/>
    </location>
</feature>
<feature type="transmembrane region" description="Helical" evidence="6">
    <location>
        <begin position="383"/>
        <end position="400"/>
    </location>
</feature>
<feature type="transmembrane region" description="Helical" evidence="6">
    <location>
        <begin position="230"/>
        <end position="252"/>
    </location>
</feature>
<evidence type="ECO:0000256" key="4">
    <source>
        <dbReference type="ARBA" id="ARBA00022989"/>
    </source>
</evidence>
<feature type="transmembrane region" description="Helical" evidence="6">
    <location>
        <begin position="81"/>
        <end position="101"/>
    </location>
</feature>
<gene>
    <name evidence="7" type="ORF">SAMN02745206_02714</name>
</gene>
<evidence type="ECO:0000256" key="5">
    <source>
        <dbReference type="ARBA" id="ARBA00023136"/>
    </source>
</evidence>
<dbReference type="InterPro" id="IPR011701">
    <property type="entry name" value="MFS"/>
</dbReference>
<dbReference type="SUPFAM" id="SSF103473">
    <property type="entry name" value="MFS general substrate transporter"/>
    <property type="match status" value="1"/>
</dbReference>
<evidence type="ECO:0000256" key="2">
    <source>
        <dbReference type="ARBA" id="ARBA00022448"/>
    </source>
</evidence>
<evidence type="ECO:0000256" key="3">
    <source>
        <dbReference type="ARBA" id="ARBA00022692"/>
    </source>
</evidence>
<dbReference type="GO" id="GO:0022857">
    <property type="term" value="F:transmembrane transporter activity"/>
    <property type="evidence" value="ECO:0007669"/>
    <property type="project" value="InterPro"/>
</dbReference>
<dbReference type="InterPro" id="IPR036259">
    <property type="entry name" value="MFS_trans_sf"/>
</dbReference>
<keyword evidence="5 6" id="KW-0472">Membrane</keyword>
<evidence type="ECO:0000256" key="1">
    <source>
        <dbReference type="ARBA" id="ARBA00004141"/>
    </source>
</evidence>
<dbReference type="Gene3D" id="1.20.1250.20">
    <property type="entry name" value="MFS general substrate transporter like domains"/>
    <property type="match status" value="2"/>
</dbReference>